<dbReference type="PANTHER" id="PTHR46063:SF1">
    <property type="entry name" value="KELCH DOMAIN-CONTAINING PROTEIN 4"/>
    <property type="match status" value="1"/>
</dbReference>
<proteinExistence type="predicted"/>
<organism evidence="2 3">
    <name type="scientific">Acinonyx jubatus</name>
    <name type="common">Cheetah</name>
    <dbReference type="NCBI Taxonomy" id="32536"/>
    <lineage>
        <taxon>Eukaryota</taxon>
        <taxon>Metazoa</taxon>
        <taxon>Chordata</taxon>
        <taxon>Craniata</taxon>
        <taxon>Vertebrata</taxon>
        <taxon>Euteleostomi</taxon>
        <taxon>Mammalia</taxon>
        <taxon>Eutheria</taxon>
        <taxon>Laurasiatheria</taxon>
        <taxon>Carnivora</taxon>
        <taxon>Feliformia</taxon>
        <taxon>Felidae</taxon>
        <taxon>Felinae</taxon>
        <taxon>Acinonyx</taxon>
    </lineage>
</organism>
<dbReference type="Gene3D" id="2.120.10.80">
    <property type="entry name" value="Kelch-type beta propeller"/>
    <property type="match status" value="1"/>
</dbReference>
<dbReference type="RefSeq" id="XP_053066244.1">
    <property type="nucleotide sequence ID" value="XM_053210269.1"/>
</dbReference>
<dbReference type="InterPro" id="IPR052588">
    <property type="entry name" value="Kelch_domain_protein"/>
</dbReference>
<evidence type="ECO:0000256" key="1">
    <source>
        <dbReference type="SAM" id="MobiDB-lite"/>
    </source>
</evidence>
<dbReference type="Pfam" id="PF24681">
    <property type="entry name" value="Kelch_KLHDC2_KLHL20_DRC7"/>
    <property type="match status" value="1"/>
</dbReference>
<dbReference type="SUPFAM" id="SSF117281">
    <property type="entry name" value="Kelch motif"/>
    <property type="match status" value="1"/>
</dbReference>
<reference evidence="3" key="1">
    <citation type="submission" date="2025-08" db="UniProtKB">
        <authorList>
            <consortium name="RefSeq"/>
        </authorList>
    </citation>
    <scope>IDENTIFICATION</scope>
    <source>
        <tissue evidence="3">Blood</tissue>
    </source>
</reference>
<name>A0ABM3P3J7_ACIJB</name>
<evidence type="ECO:0000313" key="2">
    <source>
        <dbReference type="Proteomes" id="UP001652583"/>
    </source>
</evidence>
<dbReference type="Proteomes" id="UP001652583">
    <property type="component" value="Chromosome E2"/>
</dbReference>
<feature type="region of interest" description="Disordered" evidence="1">
    <location>
        <begin position="406"/>
        <end position="434"/>
    </location>
</feature>
<accession>A0ABM3P3J7</accession>
<feature type="region of interest" description="Disordered" evidence="1">
    <location>
        <begin position="345"/>
        <end position="381"/>
    </location>
</feature>
<feature type="compositionally biased region" description="Acidic residues" evidence="1">
    <location>
        <begin position="487"/>
        <end position="511"/>
    </location>
</feature>
<evidence type="ECO:0000313" key="3">
    <source>
        <dbReference type="RefSeq" id="XP_053066244.1"/>
    </source>
</evidence>
<sequence>MGKKGKKEKKGRGAEKTAAKMEKKVSKRSRKEEEDLEALLAHFQALDATKTQVVETPCPPPSPRLHASLSAHPDKDELILFGGEYFNGQKTSVYNELYTYSIRKDAWTKVEIPNPPPRRCAHQAVVVPRGGGQLWIFGGEFASPDGEQFYHYRDLWVLHLATKTWEQVRATGGPSGRSGHRMVAWKRQLILFGGFHESTRDYIYYNDVYAFDLDTFTWSRLCPSGTGPTPRSGCQMSVTPQGSIVIYGGYSKQRVKKDVDRGTQHSDMFLLQPVDGREGKWGWTRINPAGAKPTPRSGFSVAVTPNHQTLLFGGVCDEEEEESLEGDFLNDLHFYDATRNRWLAGQLKGPKSEKRKRRRGRKAEPEGADKQERGGAGAQEPLEVVREVVAEDGTVVTIKQVLAAPVPAGQPQSEEEDSPDEASGPVVEPSPRSNAMLAVKHGRLYLYGGMFEAGDRQVTLSDLYCLDLHKMQEWTALVEADPGAQEWLEETESEEDSEEGAEGGSDDEDSGDSGGEAGGPAPGPGRAPAGRSGDCVGARPASQDSTNLAAAREAPTRCCPTTQPCVHLASLFPSPAPSGL</sequence>
<feature type="region of interest" description="Disordered" evidence="1">
    <location>
        <begin position="485"/>
        <end position="562"/>
    </location>
</feature>
<feature type="compositionally biased region" description="Basic and acidic residues" evidence="1">
    <location>
        <begin position="362"/>
        <end position="373"/>
    </location>
</feature>
<dbReference type="PANTHER" id="PTHR46063">
    <property type="entry name" value="KELCH DOMAIN-CONTAINING PROTEIN"/>
    <property type="match status" value="1"/>
</dbReference>
<dbReference type="GeneID" id="106973511"/>
<dbReference type="InterPro" id="IPR015915">
    <property type="entry name" value="Kelch-typ_b-propeller"/>
</dbReference>
<gene>
    <name evidence="3" type="primary">KLHDC4</name>
</gene>
<feature type="compositionally biased region" description="Basic and acidic residues" evidence="1">
    <location>
        <begin position="11"/>
        <end position="24"/>
    </location>
</feature>
<feature type="region of interest" description="Disordered" evidence="1">
    <location>
        <begin position="1"/>
        <end position="33"/>
    </location>
</feature>
<keyword evidence="2" id="KW-1185">Reference proteome</keyword>
<feature type="compositionally biased region" description="Low complexity" evidence="1">
    <location>
        <begin position="524"/>
        <end position="534"/>
    </location>
</feature>
<feature type="compositionally biased region" description="Basic residues" evidence="1">
    <location>
        <begin position="1"/>
        <end position="10"/>
    </location>
</feature>
<protein>
    <submittedName>
        <fullName evidence="3">Kelch domain-containing protein 4 isoform X1</fullName>
    </submittedName>
</protein>